<organism evidence="2">
    <name type="scientific">Vairimorpha ceranae (strain BRL01)</name>
    <name type="common">Microsporidian parasite</name>
    <name type="synonym">Nosema ceranae</name>
    <dbReference type="NCBI Taxonomy" id="578460"/>
    <lineage>
        <taxon>Eukaryota</taxon>
        <taxon>Fungi</taxon>
        <taxon>Fungi incertae sedis</taxon>
        <taxon>Microsporidia</taxon>
        <taxon>Nosematidae</taxon>
        <taxon>Vairimorpha</taxon>
    </lineage>
</organism>
<reference evidence="2" key="1">
    <citation type="journal article" date="2009" name="PLoS Pathog.">
        <title>Genomic analyses of the microsporidian Nosema ceranae, an emergent pathogen of honey bees.</title>
        <authorList>
            <person name="Cornman R.S."/>
            <person name="Chen Y.P."/>
            <person name="Schatz M.C."/>
            <person name="Street C."/>
            <person name="Zhao Y."/>
            <person name="Desany B."/>
            <person name="Egholm M."/>
            <person name="Hutchison S."/>
            <person name="Pettis J.S."/>
            <person name="Lipkin W.I."/>
            <person name="Evans J.D."/>
        </authorList>
    </citation>
    <scope>NUCLEOTIDE SEQUENCE [LARGE SCALE GENOMIC DNA]</scope>
    <source>
        <strain evidence="2">BRL01</strain>
    </source>
</reference>
<dbReference type="VEuPathDB" id="MicrosporidiaDB:NCER_101057"/>
<dbReference type="FunCoup" id="C4V948">
    <property type="interactions" value="129"/>
</dbReference>
<accession>C4V948</accession>
<dbReference type="AlphaFoldDB" id="C4V948"/>
<evidence type="ECO:0008006" key="3">
    <source>
        <dbReference type="Google" id="ProtNLM"/>
    </source>
</evidence>
<protein>
    <recommendedName>
        <fullName evidence="3">Macrophage erythroblast attacher</fullName>
    </recommendedName>
</protein>
<evidence type="ECO:0000313" key="1">
    <source>
        <dbReference type="EMBL" id="EEQ82250.1"/>
    </source>
</evidence>
<sequence>MNYKYLDFLSLMDMCVILKIKKNNIIKNTRRVIDKLFLLHKQNKILDFNDKLDRLKDLVNKNINEIQNINKEISERKKYNSLIFAIVEYFNINRCYKASVMLSDFFNQKSDILFFKETDELINQYRNNKYEDLLKYLKEHKTIFKTYNIEEKVKIRHFLNMCLLKKYSECITFLKKNDIPKKYYINLLCIKDKLVDDETPLAELYEAFGVFNTRIQKRIEYGIISYKTKMCYKFINEECPACMFIGLRREVPFNRREHSVILCKGSQDLITEENRAFAYDSGHVYGENYIKEKGYLLEDNKYPRQCYFM</sequence>
<dbReference type="EMBL" id="ACOL01000085">
    <property type="protein sequence ID" value="EEQ82250.1"/>
    <property type="molecule type" value="Genomic_DNA"/>
</dbReference>
<dbReference type="STRING" id="578460.C4V948"/>
<dbReference type="OMA" id="KRILCHI"/>
<evidence type="ECO:0000313" key="2">
    <source>
        <dbReference type="Proteomes" id="UP000009082"/>
    </source>
</evidence>
<dbReference type="HOGENOM" id="CLU_839451_0_0_1"/>
<gene>
    <name evidence="1" type="ORF">NCER_101057</name>
</gene>
<dbReference type="InParanoid" id="C4V948"/>
<dbReference type="Proteomes" id="UP000009082">
    <property type="component" value="Unassembled WGS sequence"/>
</dbReference>
<dbReference type="KEGG" id="nce:NCER_101057"/>
<name>C4V948_VAIC1</name>
<dbReference type="OrthoDB" id="1933455at2759"/>
<proteinExistence type="predicted"/>